<reference evidence="1" key="1">
    <citation type="submission" date="2014-09" db="EMBL/GenBank/DDBJ databases">
        <authorList>
            <person name="Magalhaes I.L.F."/>
            <person name="Oliveira U."/>
            <person name="Santos F.R."/>
            <person name="Vidigal T.H.D.A."/>
            <person name="Brescovit A.D."/>
            <person name="Santos A.J."/>
        </authorList>
    </citation>
    <scope>NUCLEOTIDE SEQUENCE</scope>
    <source>
        <tissue evidence="1">Shoot tissue taken approximately 20 cm above the soil surface</tissue>
    </source>
</reference>
<accession>A0A0A9GC99</accession>
<protein>
    <submittedName>
        <fullName evidence="1">Uncharacterized protein</fullName>
    </submittedName>
</protein>
<dbReference type="EMBL" id="GBRH01176822">
    <property type="protein sequence ID" value="JAE21074.1"/>
    <property type="molecule type" value="Transcribed_RNA"/>
</dbReference>
<sequence length="52" mass="5918">MPISVLERSWCKVCRSLHSRPQHCVVGKKGFRLGTLACSISRCSHLLSRKHQ</sequence>
<organism evidence="1">
    <name type="scientific">Arundo donax</name>
    <name type="common">Giant reed</name>
    <name type="synonym">Donax arundinaceus</name>
    <dbReference type="NCBI Taxonomy" id="35708"/>
    <lineage>
        <taxon>Eukaryota</taxon>
        <taxon>Viridiplantae</taxon>
        <taxon>Streptophyta</taxon>
        <taxon>Embryophyta</taxon>
        <taxon>Tracheophyta</taxon>
        <taxon>Spermatophyta</taxon>
        <taxon>Magnoliopsida</taxon>
        <taxon>Liliopsida</taxon>
        <taxon>Poales</taxon>
        <taxon>Poaceae</taxon>
        <taxon>PACMAD clade</taxon>
        <taxon>Arundinoideae</taxon>
        <taxon>Arundineae</taxon>
        <taxon>Arundo</taxon>
    </lineage>
</organism>
<dbReference type="AlphaFoldDB" id="A0A0A9GC99"/>
<name>A0A0A9GC99_ARUDO</name>
<reference evidence="1" key="2">
    <citation type="journal article" date="2015" name="Data Brief">
        <title>Shoot transcriptome of the giant reed, Arundo donax.</title>
        <authorList>
            <person name="Barrero R.A."/>
            <person name="Guerrero F.D."/>
            <person name="Moolhuijzen P."/>
            <person name="Goolsby J.A."/>
            <person name="Tidwell J."/>
            <person name="Bellgard S.E."/>
            <person name="Bellgard M.I."/>
        </authorList>
    </citation>
    <scope>NUCLEOTIDE SEQUENCE</scope>
    <source>
        <tissue evidence="1">Shoot tissue taken approximately 20 cm above the soil surface</tissue>
    </source>
</reference>
<proteinExistence type="predicted"/>
<evidence type="ECO:0000313" key="1">
    <source>
        <dbReference type="EMBL" id="JAE21074.1"/>
    </source>
</evidence>